<dbReference type="AlphaFoldDB" id="A0A4R6W509"/>
<gene>
    <name evidence="1" type="ORF">CLV99_4234</name>
</gene>
<dbReference type="Proteomes" id="UP000295292">
    <property type="component" value="Unassembled WGS sequence"/>
</dbReference>
<organism evidence="1 2">
    <name type="scientific">Sphingobacterium yanglingense</name>
    <dbReference type="NCBI Taxonomy" id="1437280"/>
    <lineage>
        <taxon>Bacteria</taxon>
        <taxon>Pseudomonadati</taxon>
        <taxon>Bacteroidota</taxon>
        <taxon>Sphingobacteriia</taxon>
        <taxon>Sphingobacteriales</taxon>
        <taxon>Sphingobacteriaceae</taxon>
        <taxon>Sphingobacterium</taxon>
    </lineage>
</organism>
<comment type="caution">
    <text evidence="1">The sequence shown here is derived from an EMBL/GenBank/DDBJ whole genome shotgun (WGS) entry which is preliminary data.</text>
</comment>
<proteinExistence type="predicted"/>
<evidence type="ECO:0000313" key="1">
    <source>
        <dbReference type="EMBL" id="TDQ73797.1"/>
    </source>
</evidence>
<sequence>MKKSQTGFGKVLPPTEHEVTIYFAQAGKSRQLASEFYDEFNSKNWLTRSGKPIFNWKKKAWEYISLLSQ</sequence>
<dbReference type="RefSeq" id="WP_133586379.1">
    <property type="nucleotide sequence ID" value="NZ_SNYV01000018.1"/>
</dbReference>
<reference evidence="1 2" key="1">
    <citation type="submission" date="2019-03" db="EMBL/GenBank/DDBJ databases">
        <title>Genomic Encyclopedia of Archaeal and Bacterial Type Strains, Phase II (KMG-II): from individual species to whole genera.</title>
        <authorList>
            <person name="Goeker M."/>
        </authorList>
    </citation>
    <scope>NUCLEOTIDE SEQUENCE [LARGE SCALE GENOMIC DNA]</scope>
    <source>
        <strain evidence="1 2">DSM 28353</strain>
    </source>
</reference>
<protein>
    <submittedName>
        <fullName evidence="1">Uncharacterized protein</fullName>
    </submittedName>
</protein>
<dbReference type="OrthoDB" id="1442826at2"/>
<keyword evidence="2" id="KW-1185">Reference proteome</keyword>
<dbReference type="EMBL" id="SNYV01000018">
    <property type="protein sequence ID" value="TDQ73797.1"/>
    <property type="molecule type" value="Genomic_DNA"/>
</dbReference>
<evidence type="ECO:0000313" key="2">
    <source>
        <dbReference type="Proteomes" id="UP000295292"/>
    </source>
</evidence>
<accession>A0A4R6W509</accession>
<name>A0A4R6W509_9SPHI</name>